<accession>A0A0A9HA68</accession>
<evidence type="ECO:0000313" key="1">
    <source>
        <dbReference type="EMBL" id="JAE32704.1"/>
    </source>
</evidence>
<proteinExistence type="predicted"/>
<reference evidence="1" key="2">
    <citation type="journal article" date="2015" name="Data Brief">
        <title>Shoot transcriptome of the giant reed, Arundo donax.</title>
        <authorList>
            <person name="Barrero R.A."/>
            <person name="Guerrero F.D."/>
            <person name="Moolhuijzen P."/>
            <person name="Goolsby J.A."/>
            <person name="Tidwell J."/>
            <person name="Bellgard S.E."/>
            <person name="Bellgard M.I."/>
        </authorList>
    </citation>
    <scope>NUCLEOTIDE SEQUENCE</scope>
    <source>
        <tissue evidence="1">Shoot tissue taken approximately 20 cm above the soil surface</tissue>
    </source>
</reference>
<organism evidence="1">
    <name type="scientific">Arundo donax</name>
    <name type="common">Giant reed</name>
    <name type="synonym">Donax arundinaceus</name>
    <dbReference type="NCBI Taxonomy" id="35708"/>
    <lineage>
        <taxon>Eukaryota</taxon>
        <taxon>Viridiplantae</taxon>
        <taxon>Streptophyta</taxon>
        <taxon>Embryophyta</taxon>
        <taxon>Tracheophyta</taxon>
        <taxon>Spermatophyta</taxon>
        <taxon>Magnoliopsida</taxon>
        <taxon>Liliopsida</taxon>
        <taxon>Poales</taxon>
        <taxon>Poaceae</taxon>
        <taxon>PACMAD clade</taxon>
        <taxon>Arundinoideae</taxon>
        <taxon>Arundineae</taxon>
        <taxon>Arundo</taxon>
    </lineage>
</organism>
<reference evidence="1" key="1">
    <citation type="submission" date="2014-09" db="EMBL/GenBank/DDBJ databases">
        <authorList>
            <person name="Magalhaes I.L.F."/>
            <person name="Oliveira U."/>
            <person name="Santos F.R."/>
            <person name="Vidigal T.H.D.A."/>
            <person name="Brescovit A.D."/>
            <person name="Santos A.J."/>
        </authorList>
    </citation>
    <scope>NUCLEOTIDE SEQUENCE</scope>
    <source>
        <tissue evidence="1">Shoot tissue taken approximately 20 cm above the soil surface</tissue>
    </source>
</reference>
<dbReference type="AlphaFoldDB" id="A0A0A9HA68"/>
<name>A0A0A9HA68_ARUDO</name>
<dbReference type="EMBL" id="GBRH01165192">
    <property type="protein sequence ID" value="JAE32704.1"/>
    <property type="molecule type" value="Transcribed_RNA"/>
</dbReference>
<sequence>MCMSFFKMRIIMTAKCQLKPK</sequence>
<protein>
    <submittedName>
        <fullName evidence="1">Uncharacterized protein</fullName>
    </submittedName>
</protein>